<dbReference type="PANTHER" id="PTHR12358">
    <property type="entry name" value="SPHINGOSINE KINASE"/>
    <property type="match status" value="1"/>
</dbReference>
<dbReference type="SUPFAM" id="SSF111331">
    <property type="entry name" value="NAD kinase/diacylglycerol kinase-like"/>
    <property type="match status" value="1"/>
</dbReference>
<dbReference type="OMA" id="EKYYINC"/>
<dbReference type="HOGENOM" id="CLU_013399_2_2_1"/>
<gene>
    <name evidence="2" type="ORF">LOTGIDRAFT_161209</name>
</gene>
<dbReference type="OrthoDB" id="530923at2759"/>
<dbReference type="PANTHER" id="PTHR12358:SF111">
    <property type="entry name" value="CERAMIDE KINASE, ISOFORM A"/>
    <property type="match status" value="1"/>
</dbReference>
<dbReference type="InterPro" id="IPR050187">
    <property type="entry name" value="Lipid_Phosphate_FormReg"/>
</dbReference>
<dbReference type="InterPro" id="IPR001206">
    <property type="entry name" value="Diacylglycerol_kinase_cat_dom"/>
</dbReference>
<evidence type="ECO:0000259" key="1">
    <source>
        <dbReference type="PROSITE" id="PS50146"/>
    </source>
</evidence>
<dbReference type="Gene3D" id="2.60.200.40">
    <property type="match status" value="2"/>
</dbReference>
<dbReference type="Gene3D" id="3.40.50.10330">
    <property type="entry name" value="Probable inorganic polyphosphate/atp-NAD kinase, domain 1"/>
    <property type="match status" value="1"/>
</dbReference>
<sequence>MESPFVRNYSHPAFRGRNIIMEGLFVKADKKFLVCLNKTHLLYRNIEQGTGTIAFEDILSVKYNDTSFTVMYAVKTVSKKLVQENITFYGSESKNIGQKIQEYIDNNNRRPKQLLVFINPNSGKRRAVKVYYRKVKPIFDMCGIQSNAIVTKKPGEAKEILQKYDLSLVNGIITVGGDGLYCECMTGLVLRAQSDAGIKYDSPEAKIVASAIPIGIIPAGSGDYIVQYLHGTRDVKTAALHVILGQRTDANVVGVHQGGKLMAYSGLLLGFGLFGDIMYDCEKFRWMGASRFNIIPVGTVLRRRAFDLEVEYLPAGGKEWQKSEGTMYGVDTYVVSRVAKKEKMVPHFGDDAMTVYLTSKCSLSKHVKQLAQVQDHKAGCFDHDFVQQHRVDGYKIRLTRALSTQNDNGETVLEDKYYVNCDGEVLTLTHLEIEARFHRNVVQLFGQATI</sequence>
<dbReference type="GO" id="GO:0016020">
    <property type="term" value="C:membrane"/>
    <property type="evidence" value="ECO:0007669"/>
    <property type="project" value="GOC"/>
</dbReference>
<accession>V4BZD7</accession>
<dbReference type="PROSITE" id="PS50146">
    <property type="entry name" value="DAGK"/>
    <property type="match status" value="1"/>
</dbReference>
<dbReference type="GO" id="GO:0006672">
    <property type="term" value="P:ceramide metabolic process"/>
    <property type="evidence" value="ECO:0007669"/>
    <property type="project" value="TreeGrafter"/>
</dbReference>
<dbReference type="AlphaFoldDB" id="V4BZD7"/>
<protein>
    <recommendedName>
        <fullName evidence="1">DAGKc domain-containing protein</fullName>
    </recommendedName>
</protein>
<dbReference type="InterPro" id="IPR017438">
    <property type="entry name" value="ATP-NAD_kinase_N"/>
</dbReference>
<dbReference type="GO" id="GO:0001729">
    <property type="term" value="F:ceramide kinase activity"/>
    <property type="evidence" value="ECO:0007669"/>
    <property type="project" value="TreeGrafter"/>
</dbReference>
<dbReference type="InterPro" id="IPR016064">
    <property type="entry name" value="NAD/diacylglycerol_kinase_sf"/>
</dbReference>
<dbReference type="Pfam" id="PF00781">
    <property type="entry name" value="DAGK_cat"/>
    <property type="match status" value="1"/>
</dbReference>
<feature type="domain" description="DAGKc" evidence="1">
    <location>
        <begin position="109"/>
        <end position="259"/>
    </location>
</feature>
<name>V4BZD7_LOTGI</name>
<dbReference type="GeneID" id="20238643"/>
<dbReference type="SMART" id="SM00046">
    <property type="entry name" value="DAGKc"/>
    <property type="match status" value="1"/>
</dbReference>
<evidence type="ECO:0000313" key="3">
    <source>
        <dbReference type="Proteomes" id="UP000030746"/>
    </source>
</evidence>
<organism evidence="2 3">
    <name type="scientific">Lottia gigantea</name>
    <name type="common">Giant owl limpet</name>
    <dbReference type="NCBI Taxonomy" id="225164"/>
    <lineage>
        <taxon>Eukaryota</taxon>
        <taxon>Metazoa</taxon>
        <taxon>Spiralia</taxon>
        <taxon>Lophotrochozoa</taxon>
        <taxon>Mollusca</taxon>
        <taxon>Gastropoda</taxon>
        <taxon>Patellogastropoda</taxon>
        <taxon>Lottioidea</taxon>
        <taxon>Lottiidae</taxon>
        <taxon>Lottia</taxon>
    </lineage>
</organism>
<dbReference type="CTD" id="20238643"/>
<dbReference type="EMBL" id="KB201802">
    <property type="protein sequence ID" value="ESO94509.1"/>
    <property type="molecule type" value="Genomic_DNA"/>
</dbReference>
<evidence type="ECO:0000313" key="2">
    <source>
        <dbReference type="EMBL" id="ESO94509.1"/>
    </source>
</evidence>
<dbReference type="KEGG" id="lgi:LOTGIDRAFT_161209"/>
<dbReference type="STRING" id="225164.V4BZD7"/>
<dbReference type="RefSeq" id="XP_009054793.1">
    <property type="nucleotide sequence ID" value="XM_009056545.1"/>
</dbReference>
<dbReference type="Proteomes" id="UP000030746">
    <property type="component" value="Unassembled WGS sequence"/>
</dbReference>
<keyword evidence="3" id="KW-1185">Reference proteome</keyword>
<reference evidence="2 3" key="1">
    <citation type="journal article" date="2013" name="Nature">
        <title>Insights into bilaterian evolution from three spiralian genomes.</title>
        <authorList>
            <person name="Simakov O."/>
            <person name="Marletaz F."/>
            <person name="Cho S.J."/>
            <person name="Edsinger-Gonzales E."/>
            <person name="Havlak P."/>
            <person name="Hellsten U."/>
            <person name="Kuo D.H."/>
            <person name="Larsson T."/>
            <person name="Lv J."/>
            <person name="Arendt D."/>
            <person name="Savage R."/>
            <person name="Osoegawa K."/>
            <person name="de Jong P."/>
            <person name="Grimwood J."/>
            <person name="Chapman J.A."/>
            <person name="Shapiro H."/>
            <person name="Aerts A."/>
            <person name="Otillar R.P."/>
            <person name="Terry A.Y."/>
            <person name="Boore J.L."/>
            <person name="Grigoriev I.V."/>
            <person name="Lindberg D.R."/>
            <person name="Seaver E.C."/>
            <person name="Weisblat D.A."/>
            <person name="Putnam N.H."/>
            <person name="Rokhsar D.S."/>
        </authorList>
    </citation>
    <scope>NUCLEOTIDE SEQUENCE [LARGE SCALE GENOMIC DNA]</scope>
</reference>
<proteinExistence type="predicted"/>